<dbReference type="NCBIfam" id="TIGR01439">
    <property type="entry name" value="lp_hng_hel_AbrB"/>
    <property type="match status" value="1"/>
</dbReference>
<dbReference type="SMART" id="SM00966">
    <property type="entry name" value="SpoVT_AbrB"/>
    <property type="match status" value="1"/>
</dbReference>
<name>A0ABN6PFK4_9BURK</name>
<reference evidence="3" key="1">
    <citation type="submission" date="2022-04" db="EMBL/GenBank/DDBJ databases">
        <title>Whole genome sequence of Sphaerotilus sp. FB-5.</title>
        <authorList>
            <person name="Takeda M."/>
            <person name="Narihara S."/>
            <person name="Akimoto M."/>
            <person name="Akimoto R."/>
            <person name="Nishiyashiki S."/>
            <person name="Murakami T."/>
        </authorList>
    </citation>
    <scope>NUCLEOTIDE SEQUENCE</scope>
    <source>
        <strain evidence="3">FB-5</strain>
    </source>
</reference>
<keyword evidence="4" id="KW-1185">Reference proteome</keyword>
<evidence type="ECO:0000313" key="3">
    <source>
        <dbReference type="EMBL" id="BDI03047.1"/>
    </source>
</evidence>
<dbReference type="InterPro" id="IPR007159">
    <property type="entry name" value="SpoVT-AbrB_dom"/>
</dbReference>
<protein>
    <recommendedName>
        <fullName evidence="2">SpoVT-AbrB domain-containing protein</fullName>
    </recommendedName>
</protein>
<sequence>MQVVVSDKGQITLPQALRRQLGIEPGSRLEIDLMSDGSLRVRALTRGAEGLAGLLHRPGAPAMSLEAMDEGIAAAVAERDARSRQVAGE</sequence>
<evidence type="ECO:0000259" key="2">
    <source>
        <dbReference type="PROSITE" id="PS51740"/>
    </source>
</evidence>
<dbReference type="EMBL" id="AP025730">
    <property type="protein sequence ID" value="BDI03047.1"/>
    <property type="molecule type" value="Genomic_DNA"/>
</dbReference>
<dbReference type="RefSeq" id="WP_251971373.1">
    <property type="nucleotide sequence ID" value="NZ_AP025730.1"/>
</dbReference>
<organism evidence="3 4">
    <name type="scientific">Sphaerotilus microaerophilus</name>
    <dbReference type="NCBI Taxonomy" id="2914710"/>
    <lineage>
        <taxon>Bacteria</taxon>
        <taxon>Pseudomonadati</taxon>
        <taxon>Pseudomonadota</taxon>
        <taxon>Betaproteobacteria</taxon>
        <taxon>Burkholderiales</taxon>
        <taxon>Sphaerotilaceae</taxon>
        <taxon>Sphaerotilus</taxon>
    </lineage>
</organism>
<proteinExistence type="predicted"/>
<evidence type="ECO:0000256" key="1">
    <source>
        <dbReference type="PROSITE-ProRule" id="PRU01076"/>
    </source>
</evidence>
<dbReference type="PROSITE" id="PS51740">
    <property type="entry name" value="SPOVT_ABRB"/>
    <property type="match status" value="1"/>
</dbReference>
<feature type="domain" description="SpoVT-AbrB" evidence="2">
    <location>
        <begin position="1"/>
        <end position="46"/>
    </location>
</feature>
<dbReference type="SUPFAM" id="SSF89447">
    <property type="entry name" value="AbrB/MazE/MraZ-like"/>
    <property type="match status" value="1"/>
</dbReference>
<dbReference type="InterPro" id="IPR037914">
    <property type="entry name" value="SpoVT-AbrB_sf"/>
</dbReference>
<dbReference type="Gene3D" id="2.10.260.10">
    <property type="match status" value="1"/>
</dbReference>
<accession>A0ABN6PFK4</accession>
<dbReference type="Proteomes" id="UP001057498">
    <property type="component" value="Chromosome"/>
</dbReference>
<dbReference type="Pfam" id="PF04014">
    <property type="entry name" value="MazE_antitoxin"/>
    <property type="match status" value="1"/>
</dbReference>
<evidence type="ECO:0000313" key="4">
    <source>
        <dbReference type="Proteomes" id="UP001057498"/>
    </source>
</evidence>
<keyword evidence="1" id="KW-0238">DNA-binding</keyword>
<gene>
    <name evidence="3" type="ORF">CATMQ487_00170</name>
</gene>